<keyword evidence="1 5" id="KW-0489">Methyltransferase</keyword>
<evidence type="ECO:0000313" key="9">
    <source>
        <dbReference type="Proteomes" id="UP000030491"/>
    </source>
</evidence>
<sequence length="402" mass="46615">MDILLRDLNPEDIEWIKRKTQNATSQNKFIKSVISEARIKEKLQAGRNSKKNNSYEDSNSHFTFIDLFAGIGGFRSALTFLGGDCVFTNEWNKYAITTYKNWYGDEESTNDHDIRNFNHSLIPNHDVLCAGFPCQPFSLAGVSKKNSLGRKHGFEDVDQGNLFDCIMSIVDVKRPPILFLENVKNLKSHDKGNTWKHIYNEISSRGYEIFSKVIDASHWVPQHRERIFIVCFDKSLFCKDRKVNFQFPEFPKTREYSLSSFLEKNPDKKYMLSDKLWNYLKNYAEKHRRKGNGFGYGLVGNDGKTRTMSARYYKDGAEILIEQDGWENPRRLTPNEAKYLMGFHDKYAKCFGHMNGFPQVVSDTQSYKQFGNSVVPIVVEKIMIQIIAEINSYRQDLNFKAA</sequence>
<dbReference type="PROSITE" id="PS51679">
    <property type="entry name" value="SAM_MT_C5"/>
    <property type="match status" value="1"/>
</dbReference>
<organism evidence="8 9">
    <name type="scientific">Prochlorococcus marinus str. MIT 9116</name>
    <dbReference type="NCBI Taxonomy" id="167544"/>
    <lineage>
        <taxon>Bacteria</taxon>
        <taxon>Bacillati</taxon>
        <taxon>Cyanobacteriota</taxon>
        <taxon>Cyanophyceae</taxon>
        <taxon>Synechococcales</taxon>
        <taxon>Prochlorococcaceae</taxon>
        <taxon>Prochlorococcus</taxon>
    </lineage>
</organism>
<evidence type="ECO:0000256" key="7">
    <source>
        <dbReference type="RuleBase" id="RU000417"/>
    </source>
</evidence>
<keyword evidence="4" id="KW-0680">Restriction system</keyword>
<comment type="similarity">
    <text evidence="5 6">Belongs to the class I-like SAM-binding methyltransferase superfamily. C5-methyltransferase family.</text>
</comment>
<proteinExistence type="inferred from homology"/>
<evidence type="ECO:0000256" key="2">
    <source>
        <dbReference type="ARBA" id="ARBA00022679"/>
    </source>
</evidence>
<feature type="active site" evidence="5">
    <location>
        <position position="134"/>
    </location>
</feature>
<dbReference type="InterPro" id="IPR001525">
    <property type="entry name" value="C5_MeTfrase"/>
</dbReference>
<dbReference type="PROSITE" id="PS00094">
    <property type="entry name" value="C5_MTASE_1"/>
    <property type="match status" value="1"/>
</dbReference>
<dbReference type="EC" id="2.1.1.37" evidence="7"/>
<keyword evidence="2 5" id="KW-0808">Transferase</keyword>
<comment type="caution">
    <text evidence="8">The sequence shown here is derived from an EMBL/GenBank/DDBJ whole genome shotgun (WGS) entry which is preliminary data.</text>
</comment>
<dbReference type="OrthoDB" id="9813719at2"/>
<protein>
    <recommendedName>
        <fullName evidence="7">Cytosine-specific methyltransferase</fullName>
        <ecNumber evidence="7">2.1.1.37</ecNumber>
    </recommendedName>
</protein>
<dbReference type="SUPFAM" id="SSF53335">
    <property type="entry name" value="S-adenosyl-L-methionine-dependent methyltransferases"/>
    <property type="match status" value="1"/>
</dbReference>
<dbReference type="AlphaFoldDB" id="A0A0A1ZNQ0"/>
<dbReference type="InterPro" id="IPR031303">
    <property type="entry name" value="C5_meth_CS"/>
</dbReference>
<dbReference type="GO" id="GO:0032259">
    <property type="term" value="P:methylation"/>
    <property type="evidence" value="ECO:0007669"/>
    <property type="project" value="UniProtKB-KW"/>
</dbReference>
<dbReference type="PRINTS" id="PR00105">
    <property type="entry name" value="C5METTRFRASE"/>
</dbReference>
<dbReference type="GO" id="GO:0003886">
    <property type="term" value="F:DNA (cytosine-5-)-methyltransferase activity"/>
    <property type="evidence" value="ECO:0007669"/>
    <property type="project" value="UniProtKB-EC"/>
</dbReference>
<dbReference type="PANTHER" id="PTHR46098:SF1">
    <property type="entry name" value="TRNA (CYTOSINE(38)-C(5))-METHYLTRANSFERASE"/>
    <property type="match status" value="1"/>
</dbReference>
<name>A0A0A1ZNQ0_PROMR</name>
<dbReference type="Gene3D" id="3.90.120.30">
    <property type="match status" value="1"/>
</dbReference>
<dbReference type="RefSeq" id="WP_052045072.1">
    <property type="nucleotide sequence ID" value="NZ_JNAJ01000018.1"/>
</dbReference>
<dbReference type="Pfam" id="PF00145">
    <property type="entry name" value="DNA_methylase"/>
    <property type="match status" value="1"/>
</dbReference>
<dbReference type="PROSITE" id="PS00095">
    <property type="entry name" value="C5_MTASE_2"/>
    <property type="match status" value="1"/>
</dbReference>
<evidence type="ECO:0000256" key="1">
    <source>
        <dbReference type="ARBA" id="ARBA00022603"/>
    </source>
</evidence>
<dbReference type="Proteomes" id="UP000030491">
    <property type="component" value="Unassembled WGS sequence"/>
</dbReference>
<evidence type="ECO:0000256" key="6">
    <source>
        <dbReference type="RuleBase" id="RU000416"/>
    </source>
</evidence>
<dbReference type="InterPro" id="IPR018117">
    <property type="entry name" value="C5_DNA_meth_AS"/>
</dbReference>
<dbReference type="PANTHER" id="PTHR46098">
    <property type="entry name" value="TRNA (CYTOSINE(38)-C(5))-METHYLTRANSFERASE"/>
    <property type="match status" value="1"/>
</dbReference>
<comment type="catalytic activity">
    <reaction evidence="7">
        <text>a 2'-deoxycytidine in DNA + S-adenosyl-L-methionine = a 5-methyl-2'-deoxycytidine in DNA + S-adenosyl-L-homocysteine + H(+)</text>
        <dbReference type="Rhea" id="RHEA:13681"/>
        <dbReference type="Rhea" id="RHEA-COMP:11369"/>
        <dbReference type="Rhea" id="RHEA-COMP:11370"/>
        <dbReference type="ChEBI" id="CHEBI:15378"/>
        <dbReference type="ChEBI" id="CHEBI:57856"/>
        <dbReference type="ChEBI" id="CHEBI:59789"/>
        <dbReference type="ChEBI" id="CHEBI:85452"/>
        <dbReference type="ChEBI" id="CHEBI:85454"/>
        <dbReference type="EC" id="2.1.1.37"/>
    </reaction>
</comment>
<keyword evidence="3 5" id="KW-0949">S-adenosyl-L-methionine</keyword>
<dbReference type="EMBL" id="JNAJ01000018">
    <property type="protein sequence ID" value="KGF90131.1"/>
    <property type="molecule type" value="Genomic_DNA"/>
</dbReference>
<evidence type="ECO:0000313" key="8">
    <source>
        <dbReference type="EMBL" id="KGF90131.1"/>
    </source>
</evidence>
<evidence type="ECO:0000256" key="3">
    <source>
        <dbReference type="ARBA" id="ARBA00022691"/>
    </source>
</evidence>
<gene>
    <name evidence="8" type="ORF">EU93_1995</name>
</gene>
<dbReference type="InterPro" id="IPR050750">
    <property type="entry name" value="C5-MTase"/>
</dbReference>
<reference evidence="9" key="1">
    <citation type="journal article" date="2014" name="Sci. Data">
        <title>Genomes of diverse isolates of the marine cyanobacterium Prochlorococcus.</title>
        <authorList>
            <person name="Biller S."/>
            <person name="Berube P."/>
            <person name="Thompson J."/>
            <person name="Kelly L."/>
            <person name="Roggensack S."/>
            <person name="Awad L."/>
            <person name="Roache-Johnson K."/>
            <person name="Ding H."/>
            <person name="Giovannoni S.J."/>
            <person name="Moore L.R."/>
            <person name="Chisholm S.W."/>
        </authorList>
    </citation>
    <scope>NUCLEOTIDE SEQUENCE [LARGE SCALE GENOMIC DNA]</scope>
</reference>
<evidence type="ECO:0000256" key="4">
    <source>
        <dbReference type="ARBA" id="ARBA00022747"/>
    </source>
</evidence>
<accession>A0A0A1ZNQ0</accession>
<dbReference type="NCBIfam" id="TIGR00675">
    <property type="entry name" value="dcm"/>
    <property type="match status" value="1"/>
</dbReference>
<dbReference type="Gene3D" id="3.40.50.150">
    <property type="entry name" value="Vaccinia Virus protein VP39"/>
    <property type="match status" value="1"/>
</dbReference>
<dbReference type="InterPro" id="IPR029063">
    <property type="entry name" value="SAM-dependent_MTases_sf"/>
</dbReference>
<evidence type="ECO:0000256" key="5">
    <source>
        <dbReference type="PROSITE-ProRule" id="PRU01016"/>
    </source>
</evidence>
<dbReference type="GO" id="GO:0009307">
    <property type="term" value="P:DNA restriction-modification system"/>
    <property type="evidence" value="ECO:0007669"/>
    <property type="project" value="UniProtKB-KW"/>
</dbReference>